<organism evidence="12 13">
    <name type="scientific">Falsibacillus albus</name>
    <dbReference type="NCBI Taxonomy" id="2478915"/>
    <lineage>
        <taxon>Bacteria</taxon>
        <taxon>Bacillati</taxon>
        <taxon>Bacillota</taxon>
        <taxon>Bacilli</taxon>
        <taxon>Bacillales</taxon>
        <taxon>Bacillaceae</taxon>
        <taxon>Falsibacillus</taxon>
    </lineage>
</organism>
<protein>
    <recommendedName>
        <fullName evidence="10">Probable nicotinate-nucleotide adenylyltransferase</fullName>
        <ecNumber evidence="10">2.7.7.18</ecNumber>
    </recommendedName>
    <alternativeName>
        <fullName evidence="10">Deamido-NAD(+) diphosphorylase</fullName>
    </alternativeName>
    <alternativeName>
        <fullName evidence="10">Deamido-NAD(+) pyrophosphorylase</fullName>
    </alternativeName>
    <alternativeName>
        <fullName evidence="10">Nicotinate mononucleotide adenylyltransferase</fullName>
        <shortName evidence="10">NaMN adenylyltransferase</shortName>
    </alternativeName>
</protein>
<evidence type="ECO:0000256" key="1">
    <source>
        <dbReference type="ARBA" id="ARBA00002324"/>
    </source>
</evidence>
<dbReference type="UniPathway" id="UPA00253">
    <property type="reaction ID" value="UER00332"/>
</dbReference>
<evidence type="ECO:0000256" key="6">
    <source>
        <dbReference type="ARBA" id="ARBA00022741"/>
    </source>
</evidence>
<dbReference type="Pfam" id="PF01467">
    <property type="entry name" value="CTP_transf_like"/>
    <property type="match status" value="1"/>
</dbReference>
<dbReference type="HAMAP" id="MF_00244">
    <property type="entry name" value="NaMN_adenylyltr"/>
    <property type="match status" value="1"/>
</dbReference>
<dbReference type="AlphaFoldDB" id="A0A3L7K7L8"/>
<evidence type="ECO:0000256" key="10">
    <source>
        <dbReference type="HAMAP-Rule" id="MF_00244"/>
    </source>
</evidence>
<dbReference type="GO" id="GO:0009435">
    <property type="term" value="P:NAD+ biosynthetic process"/>
    <property type="evidence" value="ECO:0007669"/>
    <property type="project" value="UniProtKB-UniRule"/>
</dbReference>
<dbReference type="FunFam" id="3.40.50.620:FF:000079">
    <property type="entry name" value="Probable nicotinate-nucleotide adenylyltransferase"/>
    <property type="match status" value="1"/>
</dbReference>
<dbReference type="SUPFAM" id="SSF52374">
    <property type="entry name" value="Nucleotidylyl transferase"/>
    <property type="match status" value="1"/>
</dbReference>
<dbReference type="EC" id="2.7.7.18" evidence="10"/>
<evidence type="ECO:0000256" key="2">
    <source>
        <dbReference type="ARBA" id="ARBA00005019"/>
    </source>
</evidence>
<keyword evidence="5 10" id="KW-0548">Nucleotidyltransferase</keyword>
<dbReference type="InterPro" id="IPR004821">
    <property type="entry name" value="Cyt_trans-like"/>
</dbReference>
<dbReference type="GO" id="GO:0005524">
    <property type="term" value="F:ATP binding"/>
    <property type="evidence" value="ECO:0007669"/>
    <property type="project" value="UniProtKB-KW"/>
</dbReference>
<evidence type="ECO:0000256" key="7">
    <source>
        <dbReference type="ARBA" id="ARBA00022840"/>
    </source>
</evidence>
<keyword evidence="4 10" id="KW-0808">Transferase</keyword>
<keyword evidence="3 10" id="KW-0662">Pyridine nucleotide biosynthesis</keyword>
<dbReference type="InterPro" id="IPR005248">
    <property type="entry name" value="NadD/NMNAT"/>
</dbReference>
<gene>
    <name evidence="10" type="primary">nadD</name>
    <name evidence="12" type="ORF">D9X91_01820</name>
</gene>
<accession>A0A3L7K7L8</accession>
<comment type="similarity">
    <text evidence="10">Belongs to the NadD family.</text>
</comment>
<dbReference type="NCBIfam" id="NF000841">
    <property type="entry name" value="PRK00071.1-4"/>
    <property type="match status" value="1"/>
</dbReference>
<evidence type="ECO:0000256" key="4">
    <source>
        <dbReference type="ARBA" id="ARBA00022679"/>
    </source>
</evidence>
<dbReference type="OrthoDB" id="5295945at2"/>
<sequence>MKKRVGILGGTFNPPHLGHLIIANEVYQELELDEVRFMPNHEPPHKKESGVISGKHRIEMLRIAIKDHPAFSIEPIELERKGKSFSFDTIQLLKSREPETEFFFIIGADMIEYLPKWHKIEELIEMVQFVGVGRPEYSQVTEYPVLLIDIPEIDISSTVIRGRIQERKSVQYLVPEQVISYIEEKSLYE</sequence>
<evidence type="ECO:0000313" key="13">
    <source>
        <dbReference type="Proteomes" id="UP000276770"/>
    </source>
</evidence>
<dbReference type="GO" id="GO:0004515">
    <property type="term" value="F:nicotinate-nucleotide adenylyltransferase activity"/>
    <property type="evidence" value="ECO:0007669"/>
    <property type="project" value="UniProtKB-UniRule"/>
</dbReference>
<dbReference type="NCBIfam" id="TIGR00125">
    <property type="entry name" value="cyt_tran_rel"/>
    <property type="match status" value="1"/>
</dbReference>
<dbReference type="EMBL" id="RCVZ01000001">
    <property type="protein sequence ID" value="RLQ98151.1"/>
    <property type="molecule type" value="Genomic_DNA"/>
</dbReference>
<dbReference type="CDD" id="cd02165">
    <property type="entry name" value="NMNAT"/>
    <property type="match status" value="1"/>
</dbReference>
<evidence type="ECO:0000256" key="3">
    <source>
        <dbReference type="ARBA" id="ARBA00022642"/>
    </source>
</evidence>
<dbReference type="RefSeq" id="WP_121678841.1">
    <property type="nucleotide sequence ID" value="NZ_RCVZ01000001.1"/>
</dbReference>
<dbReference type="PANTHER" id="PTHR39321:SF3">
    <property type="entry name" value="PHOSPHOPANTETHEINE ADENYLYLTRANSFERASE"/>
    <property type="match status" value="1"/>
</dbReference>
<keyword evidence="6 10" id="KW-0547">Nucleotide-binding</keyword>
<comment type="caution">
    <text evidence="12">The sequence shown here is derived from an EMBL/GenBank/DDBJ whole genome shotgun (WGS) entry which is preliminary data.</text>
</comment>
<evidence type="ECO:0000313" key="12">
    <source>
        <dbReference type="EMBL" id="RLQ98151.1"/>
    </source>
</evidence>
<keyword evidence="13" id="KW-1185">Reference proteome</keyword>
<evidence type="ECO:0000256" key="5">
    <source>
        <dbReference type="ARBA" id="ARBA00022695"/>
    </source>
</evidence>
<proteinExistence type="inferred from homology"/>
<dbReference type="PANTHER" id="PTHR39321">
    <property type="entry name" value="NICOTINATE-NUCLEOTIDE ADENYLYLTRANSFERASE-RELATED"/>
    <property type="match status" value="1"/>
</dbReference>
<feature type="domain" description="Cytidyltransferase-like" evidence="11">
    <location>
        <begin position="7"/>
        <end position="163"/>
    </location>
</feature>
<comment type="catalytic activity">
    <reaction evidence="9 10">
        <text>nicotinate beta-D-ribonucleotide + ATP + H(+) = deamido-NAD(+) + diphosphate</text>
        <dbReference type="Rhea" id="RHEA:22860"/>
        <dbReference type="ChEBI" id="CHEBI:15378"/>
        <dbReference type="ChEBI" id="CHEBI:30616"/>
        <dbReference type="ChEBI" id="CHEBI:33019"/>
        <dbReference type="ChEBI" id="CHEBI:57502"/>
        <dbReference type="ChEBI" id="CHEBI:58437"/>
        <dbReference type="EC" id="2.7.7.18"/>
    </reaction>
</comment>
<keyword evidence="8 10" id="KW-0520">NAD</keyword>
<evidence type="ECO:0000256" key="9">
    <source>
        <dbReference type="ARBA" id="ARBA00048721"/>
    </source>
</evidence>
<evidence type="ECO:0000259" key="11">
    <source>
        <dbReference type="Pfam" id="PF01467"/>
    </source>
</evidence>
<dbReference type="InterPro" id="IPR014729">
    <property type="entry name" value="Rossmann-like_a/b/a_fold"/>
</dbReference>
<dbReference type="NCBIfam" id="NF000840">
    <property type="entry name" value="PRK00071.1-3"/>
    <property type="match status" value="1"/>
</dbReference>
<reference evidence="12 13" key="1">
    <citation type="submission" date="2018-10" db="EMBL/GenBank/DDBJ databases">
        <title>Falsibacillus sp. genome draft.</title>
        <authorList>
            <person name="Shi S."/>
        </authorList>
    </citation>
    <scope>NUCLEOTIDE SEQUENCE [LARGE SCALE GENOMIC DNA]</scope>
    <source>
        <strain evidence="12 13">GY 10110</strain>
    </source>
</reference>
<dbReference type="NCBIfam" id="TIGR00482">
    <property type="entry name" value="nicotinate (nicotinamide) nucleotide adenylyltransferase"/>
    <property type="match status" value="1"/>
</dbReference>
<name>A0A3L7K7L8_9BACI</name>
<dbReference type="Proteomes" id="UP000276770">
    <property type="component" value="Unassembled WGS sequence"/>
</dbReference>
<keyword evidence="7 10" id="KW-0067">ATP-binding</keyword>
<dbReference type="Gene3D" id="3.40.50.620">
    <property type="entry name" value="HUPs"/>
    <property type="match status" value="1"/>
</dbReference>
<comment type="function">
    <text evidence="1 10">Catalyzes the reversible adenylation of nicotinate mononucleotide (NaMN) to nicotinic acid adenine dinucleotide (NaAD).</text>
</comment>
<comment type="pathway">
    <text evidence="2 10">Cofactor biosynthesis; NAD(+) biosynthesis; deamido-NAD(+) from nicotinate D-ribonucleotide: step 1/1.</text>
</comment>
<evidence type="ECO:0000256" key="8">
    <source>
        <dbReference type="ARBA" id="ARBA00023027"/>
    </source>
</evidence>